<dbReference type="PANTHER" id="PTHR21493:SF9">
    <property type="entry name" value="GOLGI TRANSPORT PROTEIN 1-RELATED"/>
    <property type="match status" value="1"/>
</dbReference>
<organism evidence="8 9">
    <name type="scientific">Helicostylum pulchrum</name>
    <dbReference type="NCBI Taxonomy" id="562976"/>
    <lineage>
        <taxon>Eukaryota</taxon>
        <taxon>Fungi</taxon>
        <taxon>Fungi incertae sedis</taxon>
        <taxon>Mucoromycota</taxon>
        <taxon>Mucoromycotina</taxon>
        <taxon>Mucoromycetes</taxon>
        <taxon>Mucorales</taxon>
        <taxon>Mucorineae</taxon>
        <taxon>Mucoraceae</taxon>
        <taxon>Helicostylum</taxon>
    </lineage>
</organism>
<feature type="transmembrane region" description="Helical" evidence="7">
    <location>
        <begin position="35"/>
        <end position="57"/>
    </location>
</feature>
<reference evidence="8 9" key="1">
    <citation type="submission" date="2024-04" db="EMBL/GenBank/DDBJ databases">
        <title>genome sequences of Mucor flavus KT1a and Helicostylum pulchrum KT1b strains isolation_sourced from the surface of a dry-aged beef.</title>
        <authorList>
            <person name="Toyotome T."/>
            <person name="Hosono M."/>
            <person name="Torimaru M."/>
            <person name="Fukuda K."/>
            <person name="Mikami N."/>
        </authorList>
    </citation>
    <scope>NUCLEOTIDE SEQUENCE [LARGE SCALE GENOMIC DNA]</scope>
    <source>
        <strain evidence="8 9">KT1b</strain>
    </source>
</reference>
<feature type="transmembrane region" description="Helical" evidence="7">
    <location>
        <begin position="64"/>
        <end position="84"/>
    </location>
</feature>
<dbReference type="EMBL" id="BAABUJ010000013">
    <property type="protein sequence ID" value="GAA5799578.1"/>
    <property type="molecule type" value="Genomic_DNA"/>
</dbReference>
<evidence type="ECO:0000256" key="4">
    <source>
        <dbReference type="ARBA" id="ARBA00023034"/>
    </source>
</evidence>
<gene>
    <name evidence="8" type="ORF">HPULCUR_004994</name>
</gene>
<dbReference type="InterPro" id="IPR045176">
    <property type="entry name" value="Got1"/>
</dbReference>
<keyword evidence="4" id="KW-0333">Golgi apparatus</keyword>
<keyword evidence="9" id="KW-1185">Reference proteome</keyword>
<evidence type="ECO:0000256" key="3">
    <source>
        <dbReference type="ARBA" id="ARBA00022989"/>
    </source>
</evidence>
<comment type="subcellular location">
    <subcellularLocation>
        <location evidence="1">Golgi apparatus membrane</location>
        <topology evidence="1">Multi-pass membrane protein</topology>
    </subcellularLocation>
</comment>
<accession>A0ABP9XYR8</accession>
<feature type="transmembrane region" description="Helical" evidence="7">
    <location>
        <begin position="9"/>
        <end position="29"/>
    </location>
</feature>
<evidence type="ECO:0000313" key="8">
    <source>
        <dbReference type="EMBL" id="GAA5799578.1"/>
    </source>
</evidence>
<keyword evidence="3 7" id="KW-1133">Transmembrane helix</keyword>
<evidence type="ECO:0000256" key="1">
    <source>
        <dbReference type="ARBA" id="ARBA00004653"/>
    </source>
</evidence>
<sequence>MWLSDSQKIGVGLTAFGLFFMMMGVIMLFDGGLMAIGNILFLCGITAIIGLRSTFVFFTRKEKLRGTICFLGGILLVLCKFPFIGFMVEIFGFLNLFGDFFPVVFGFLKRLPLIGPILSHPALARFQEKAVPESSFVNSRTFEFQQSRLDNLRQRLRFHQQKTIKSNCIIPNKFYLDTEEDLISENEEDDDDYDDDDNSVLMQDLSFEKKQVTFQYISLLTQMLEQKPNMALKRSQAKLSLDAWFSSITE</sequence>
<evidence type="ECO:0000256" key="6">
    <source>
        <dbReference type="ARBA" id="ARBA00025799"/>
    </source>
</evidence>
<keyword evidence="5 7" id="KW-0472">Membrane</keyword>
<comment type="caution">
    <text evidence="8">The sequence shown here is derived from an EMBL/GenBank/DDBJ whole genome shotgun (WGS) entry which is preliminary data.</text>
</comment>
<dbReference type="Proteomes" id="UP001476247">
    <property type="component" value="Unassembled WGS sequence"/>
</dbReference>
<protein>
    <submittedName>
        <fullName evidence="8">Uncharacterized protein</fullName>
    </submittedName>
</protein>
<dbReference type="PANTHER" id="PTHR21493">
    <property type="entry name" value="CGI-141-RELATED/LIPASE CONTAINING PROTEIN"/>
    <property type="match status" value="1"/>
</dbReference>
<keyword evidence="2 7" id="KW-0812">Transmembrane</keyword>
<evidence type="ECO:0000256" key="7">
    <source>
        <dbReference type="SAM" id="Phobius"/>
    </source>
</evidence>
<comment type="similarity">
    <text evidence="6">Belongs to the GOT1 family.</text>
</comment>
<name>A0ABP9XYR8_9FUNG</name>
<dbReference type="Pfam" id="PF04178">
    <property type="entry name" value="Got1"/>
    <property type="match status" value="1"/>
</dbReference>
<evidence type="ECO:0000313" key="9">
    <source>
        <dbReference type="Proteomes" id="UP001476247"/>
    </source>
</evidence>
<evidence type="ECO:0000256" key="5">
    <source>
        <dbReference type="ARBA" id="ARBA00023136"/>
    </source>
</evidence>
<evidence type="ECO:0000256" key="2">
    <source>
        <dbReference type="ARBA" id="ARBA00022692"/>
    </source>
</evidence>
<dbReference type="InterPro" id="IPR007305">
    <property type="entry name" value="Vesicle_transpt_Got1/SFT2"/>
</dbReference>
<proteinExistence type="inferred from homology"/>